<sequence>MTARSVRWGGLHNARDLGGLPAEAAVTRTGRVFRAPRLDGLDADGWAELVDAGVRTIVDLRNPHEIEPLALPAGVTRVHRPVEVWEDRDFMARWGDVLDSPEYYRANLELWPHLVVDAVRAVAHAPDGGVVVHCSAGRDRTGLVTVLLLSLAGVSQEAIVEDYAAAVVAMNDYALAGLGDETGRSPDELRARLVEVTGHLRAFLCDLDVAAYLTEHGMSCDELDRVRARLLD</sequence>
<protein>
    <submittedName>
        <fullName evidence="2">Protein-tyrosine-phosphatase</fullName>
    </submittedName>
</protein>
<name>A0A511JER4_9CELL</name>
<dbReference type="Pfam" id="PF13350">
    <property type="entry name" value="Y_phosphatase3"/>
    <property type="match status" value="1"/>
</dbReference>
<dbReference type="AlphaFoldDB" id="A0A511JER4"/>
<evidence type="ECO:0000259" key="1">
    <source>
        <dbReference type="PROSITE" id="PS50056"/>
    </source>
</evidence>
<accession>A0A511JER4</accession>
<reference evidence="2 3" key="1">
    <citation type="submission" date="2019-07" db="EMBL/GenBank/DDBJ databases">
        <title>Whole genome shotgun sequence of Cellulomonas terrae NBRC 100819.</title>
        <authorList>
            <person name="Hosoyama A."/>
            <person name="Uohara A."/>
            <person name="Ohji S."/>
            <person name="Ichikawa N."/>
        </authorList>
    </citation>
    <scope>NUCLEOTIDE SEQUENCE [LARGE SCALE GENOMIC DNA]</scope>
    <source>
        <strain evidence="2 3">NBRC 100819</strain>
    </source>
</reference>
<dbReference type="RefSeq" id="WP_186814684.1">
    <property type="nucleotide sequence ID" value="NZ_BJWH01000001.1"/>
</dbReference>
<proteinExistence type="predicted"/>
<dbReference type="Gene3D" id="3.90.190.10">
    <property type="entry name" value="Protein tyrosine phosphatase superfamily"/>
    <property type="match status" value="1"/>
</dbReference>
<organism evidence="2 3">
    <name type="scientific">Cellulomonas terrae</name>
    <dbReference type="NCBI Taxonomy" id="311234"/>
    <lineage>
        <taxon>Bacteria</taxon>
        <taxon>Bacillati</taxon>
        <taxon>Actinomycetota</taxon>
        <taxon>Actinomycetes</taxon>
        <taxon>Micrococcales</taxon>
        <taxon>Cellulomonadaceae</taxon>
        <taxon>Cellulomonas</taxon>
    </lineage>
</organism>
<evidence type="ECO:0000313" key="2">
    <source>
        <dbReference type="EMBL" id="GEL96488.1"/>
    </source>
</evidence>
<comment type="caution">
    <text evidence="2">The sequence shown here is derived from an EMBL/GenBank/DDBJ whole genome shotgun (WGS) entry which is preliminary data.</text>
</comment>
<dbReference type="InterPro" id="IPR026893">
    <property type="entry name" value="Tyr/Ser_Pase_IphP-type"/>
</dbReference>
<dbReference type="PROSITE" id="PS50056">
    <property type="entry name" value="TYR_PHOSPHATASE_2"/>
    <property type="match status" value="1"/>
</dbReference>
<dbReference type="InterPro" id="IPR029021">
    <property type="entry name" value="Prot-tyrosine_phosphatase-like"/>
</dbReference>
<gene>
    <name evidence="2" type="ORF">CTE05_00350</name>
</gene>
<evidence type="ECO:0000313" key="3">
    <source>
        <dbReference type="Proteomes" id="UP000321049"/>
    </source>
</evidence>
<dbReference type="Proteomes" id="UP000321049">
    <property type="component" value="Unassembled WGS sequence"/>
</dbReference>
<feature type="domain" description="Tyrosine specific protein phosphatases" evidence="1">
    <location>
        <begin position="113"/>
        <end position="161"/>
    </location>
</feature>
<dbReference type="GO" id="GO:0004721">
    <property type="term" value="F:phosphoprotein phosphatase activity"/>
    <property type="evidence" value="ECO:0007669"/>
    <property type="project" value="InterPro"/>
</dbReference>
<dbReference type="InterPro" id="IPR016130">
    <property type="entry name" value="Tyr_Pase_AS"/>
</dbReference>
<dbReference type="PROSITE" id="PS00383">
    <property type="entry name" value="TYR_PHOSPHATASE_1"/>
    <property type="match status" value="1"/>
</dbReference>
<dbReference type="EMBL" id="BJWH01000001">
    <property type="protein sequence ID" value="GEL96488.1"/>
    <property type="molecule type" value="Genomic_DNA"/>
</dbReference>
<keyword evidence="3" id="KW-1185">Reference proteome</keyword>
<dbReference type="SUPFAM" id="SSF52799">
    <property type="entry name" value="(Phosphotyrosine protein) phosphatases II"/>
    <property type="match status" value="1"/>
</dbReference>
<dbReference type="InterPro" id="IPR000387">
    <property type="entry name" value="Tyr_Pase_dom"/>
</dbReference>